<keyword evidence="1" id="KW-1133">Transmembrane helix</keyword>
<comment type="caution">
    <text evidence="3">The sequence shown here is derived from an EMBL/GenBank/DDBJ whole genome shotgun (WGS) entry which is preliminary data.</text>
</comment>
<name>A0ABT7NAM6_9BURK</name>
<dbReference type="InterPro" id="IPR025743">
    <property type="entry name" value="TssM1_N"/>
</dbReference>
<evidence type="ECO:0000313" key="3">
    <source>
        <dbReference type="EMBL" id="MDM0044979.1"/>
    </source>
</evidence>
<keyword evidence="1" id="KW-0472">Membrane</keyword>
<dbReference type="Pfam" id="PF14331">
    <property type="entry name" value="IcmF-related_N"/>
    <property type="match status" value="1"/>
</dbReference>
<dbReference type="Proteomes" id="UP001174908">
    <property type="component" value="Unassembled WGS sequence"/>
</dbReference>
<dbReference type="InterPro" id="IPR053156">
    <property type="entry name" value="T6SS_TssM-like"/>
</dbReference>
<protein>
    <submittedName>
        <fullName evidence="3">Type VI secretion protein IcmF/TssM N-terminal domain-containing protein</fullName>
    </submittedName>
</protein>
<accession>A0ABT7NAM6</accession>
<feature type="domain" description="Type VI secretion system component TssM1 N-terminal" evidence="2">
    <location>
        <begin position="157"/>
        <end position="350"/>
    </location>
</feature>
<dbReference type="EMBL" id="JASZYV010000002">
    <property type="protein sequence ID" value="MDM0044979.1"/>
    <property type="molecule type" value="Genomic_DNA"/>
</dbReference>
<evidence type="ECO:0000256" key="1">
    <source>
        <dbReference type="SAM" id="Phobius"/>
    </source>
</evidence>
<sequence>MSTALTDAVATPWLWQLALACMIGLALLWWSVRGAQRWRRSRSLRRVLDRVDGASEIQALEGALEGACGEMQQMQPGAGRMAFYSRPWVLFLAESGSRVGDLLHDAAPGASVHGQLPQGFWRWHLLPQLVAIEVDPMLVEAPTEPQASAEGNALLARWYQAMLLLSQRRSALPLDGIVLCVDAQALLHGPDEADALAARLRRRADELSQHLHLRLPTQVLVTGIDRLSGFEPVRSLLPAPMLDQAVGIRVPPGRLLVIDDVLDDLANRMRALRMALVRKDADVGRQLAVHRFFWQCLGMQESLSALLKRLFAPGKSPYRMRGRGLYFVAAPSPGDLPAPAFLRDLFERFLPAERAFPRLRR</sequence>
<dbReference type="RefSeq" id="WP_286660087.1">
    <property type="nucleotide sequence ID" value="NZ_JASZYV010000002.1"/>
</dbReference>
<dbReference type="PANTHER" id="PTHR36153:SF1">
    <property type="entry name" value="TYPE VI SECRETION SYSTEM COMPONENT TSSM1"/>
    <property type="match status" value="1"/>
</dbReference>
<proteinExistence type="predicted"/>
<gene>
    <name evidence="3" type="ORF">QTH91_10820</name>
</gene>
<keyword evidence="4" id="KW-1185">Reference proteome</keyword>
<feature type="transmembrane region" description="Helical" evidence="1">
    <location>
        <begin position="13"/>
        <end position="32"/>
    </location>
</feature>
<evidence type="ECO:0000313" key="4">
    <source>
        <dbReference type="Proteomes" id="UP001174908"/>
    </source>
</evidence>
<keyword evidence="1" id="KW-0812">Transmembrane</keyword>
<organism evidence="3 4">
    <name type="scientific">Variovorax dokdonensis</name>
    <dbReference type="NCBI Taxonomy" id="344883"/>
    <lineage>
        <taxon>Bacteria</taxon>
        <taxon>Pseudomonadati</taxon>
        <taxon>Pseudomonadota</taxon>
        <taxon>Betaproteobacteria</taxon>
        <taxon>Burkholderiales</taxon>
        <taxon>Comamonadaceae</taxon>
        <taxon>Variovorax</taxon>
    </lineage>
</organism>
<evidence type="ECO:0000259" key="2">
    <source>
        <dbReference type="Pfam" id="PF14331"/>
    </source>
</evidence>
<dbReference type="PANTHER" id="PTHR36153">
    <property type="entry name" value="INNER MEMBRANE PROTEIN-RELATED"/>
    <property type="match status" value="1"/>
</dbReference>
<reference evidence="3" key="1">
    <citation type="submission" date="2023-06" db="EMBL/GenBank/DDBJ databases">
        <authorList>
            <person name="Jiang Y."/>
            <person name="Liu Q."/>
        </authorList>
    </citation>
    <scope>NUCLEOTIDE SEQUENCE</scope>
    <source>
        <strain evidence="3">CGMCC 1.12089</strain>
    </source>
</reference>